<dbReference type="Proteomes" id="UP001318860">
    <property type="component" value="Unassembled WGS sequence"/>
</dbReference>
<name>A0ABR0VIJ1_REHGL</name>
<dbReference type="PANTHER" id="PTHR47926:SF436">
    <property type="entry name" value="PENTATRICOPEPTIDE REPEAT-CONTAINING PROTEIN ELI1, CHLOROPLASTIC-LIKE ISOFORM X2"/>
    <property type="match status" value="1"/>
</dbReference>
<comment type="caution">
    <text evidence="3">The sequence shown here is derived from an EMBL/GenBank/DDBJ whole genome shotgun (WGS) entry which is preliminary data.</text>
</comment>
<feature type="repeat" description="PPR" evidence="2">
    <location>
        <begin position="84"/>
        <end position="119"/>
    </location>
</feature>
<dbReference type="InterPro" id="IPR046960">
    <property type="entry name" value="PPR_At4g14850-like_plant"/>
</dbReference>
<keyword evidence="1" id="KW-0677">Repeat</keyword>
<dbReference type="PROSITE" id="PS51375">
    <property type="entry name" value="PPR"/>
    <property type="match status" value="4"/>
</dbReference>
<feature type="repeat" description="PPR" evidence="2">
    <location>
        <begin position="186"/>
        <end position="216"/>
    </location>
</feature>
<evidence type="ECO:0000256" key="1">
    <source>
        <dbReference type="ARBA" id="ARBA00022737"/>
    </source>
</evidence>
<accession>A0ABR0VIJ1</accession>
<organism evidence="3 4">
    <name type="scientific">Rehmannia glutinosa</name>
    <name type="common">Chinese foxglove</name>
    <dbReference type="NCBI Taxonomy" id="99300"/>
    <lineage>
        <taxon>Eukaryota</taxon>
        <taxon>Viridiplantae</taxon>
        <taxon>Streptophyta</taxon>
        <taxon>Embryophyta</taxon>
        <taxon>Tracheophyta</taxon>
        <taxon>Spermatophyta</taxon>
        <taxon>Magnoliopsida</taxon>
        <taxon>eudicotyledons</taxon>
        <taxon>Gunneridae</taxon>
        <taxon>Pentapetalae</taxon>
        <taxon>asterids</taxon>
        <taxon>lamiids</taxon>
        <taxon>Lamiales</taxon>
        <taxon>Orobanchaceae</taxon>
        <taxon>Rehmannieae</taxon>
        <taxon>Rehmannia</taxon>
    </lineage>
</organism>
<reference evidence="3 4" key="1">
    <citation type="journal article" date="2021" name="Comput. Struct. Biotechnol. J.">
        <title>De novo genome assembly of the potent medicinal plant Rehmannia glutinosa using nanopore technology.</title>
        <authorList>
            <person name="Ma L."/>
            <person name="Dong C."/>
            <person name="Song C."/>
            <person name="Wang X."/>
            <person name="Zheng X."/>
            <person name="Niu Y."/>
            <person name="Chen S."/>
            <person name="Feng W."/>
        </authorList>
    </citation>
    <scope>NUCLEOTIDE SEQUENCE [LARGE SCALE GENOMIC DNA]</scope>
    <source>
        <strain evidence="3">DH-2019</strain>
    </source>
</reference>
<dbReference type="NCBIfam" id="TIGR00756">
    <property type="entry name" value="PPR"/>
    <property type="match status" value="4"/>
</dbReference>
<dbReference type="InterPro" id="IPR046848">
    <property type="entry name" value="E_motif"/>
</dbReference>
<gene>
    <name evidence="3" type="ORF">DH2020_031282</name>
</gene>
<protein>
    <recommendedName>
        <fullName evidence="5">Pentatricopeptide repeat-containing protein</fullName>
    </recommendedName>
</protein>
<sequence>MPPCFLSFNPPSTSISKFISDQPFLSMLETNCHSIKDLKKIHAHLIKTGLAKDTIAASRVLAFCATARDLDYAFSVFCQIEKQNLFTWNTIIRGFCQSSNPRVAISLFVEMLVSATVQPEKLTYPSVFKAYTHLGLAEDGAQLHGRIIKLGLEFDPFIRNSIIHMYANCGLLGNARKLFDENTDSDVVAWNSMVMGLAKCGQVEEAWGLFVKMPARNETSWNSMISGFVRNGKWIEALDLFCEMQDMKIRPSEFTVVSILNACAKLGALEQGKWIHDYIKKNDIEMNVIVVTAIIDMYCKCGNIETARQVFETAPRKGLSSWNSMMLGLATNGFENEVFELFSELESSYLRPDSVSFVGVLTACNHSLQVDKAKEYFKLMTETYGIEPTIKHYGCMVDVLGRVGLIEEAAEVIRSMPMKPDAIIWGSLLSACKIHRDVDVAEWAARNLILSDPDETSAHVLMSNVYAASGDLKKAVQERVKMKEKMMEKQPGCSLIEVNGEVHEFVAGGKWQFSSAG</sequence>
<feature type="repeat" description="PPR" evidence="2">
    <location>
        <begin position="287"/>
        <end position="321"/>
    </location>
</feature>
<dbReference type="Gene3D" id="1.25.40.10">
    <property type="entry name" value="Tetratricopeptide repeat domain"/>
    <property type="match status" value="3"/>
</dbReference>
<dbReference type="Pfam" id="PF01535">
    <property type="entry name" value="PPR"/>
    <property type="match status" value="5"/>
</dbReference>
<dbReference type="InterPro" id="IPR002885">
    <property type="entry name" value="PPR_rpt"/>
</dbReference>
<dbReference type="PANTHER" id="PTHR47926">
    <property type="entry name" value="PENTATRICOPEPTIDE REPEAT-CONTAINING PROTEIN"/>
    <property type="match status" value="1"/>
</dbReference>
<dbReference type="EMBL" id="JABTTQ020001122">
    <property type="protein sequence ID" value="KAK6134998.1"/>
    <property type="molecule type" value="Genomic_DNA"/>
</dbReference>
<evidence type="ECO:0000313" key="4">
    <source>
        <dbReference type="Proteomes" id="UP001318860"/>
    </source>
</evidence>
<proteinExistence type="predicted"/>
<evidence type="ECO:0000313" key="3">
    <source>
        <dbReference type="EMBL" id="KAK6134998.1"/>
    </source>
</evidence>
<evidence type="ECO:0000256" key="2">
    <source>
        <dbReference type="PROSITE-ProRule" id="PRU00708"/>
    </source>
</evidence>
<dbReference type="Pfam" id="PF13041">
    <property type="entry name" value="PPR_2"/>
    <property type="match status" value="2"/>
</dbReference>
<dbReference type="Pfam" id="PF20431">
    <property type="entry name" value="E_motif"/>
    <property type="match status" value="1"/>
</dbReference>
<dbReference type="InterPro" id="IPR011990">
    <property type="entry name" value="TPR-like_helical_dom_sf"/>
</dbReference>
<evidence type="ECO:0008006" key="5">
    <source>
        <dbReference type="Google" id="ProtNLM"/>
    </source>
</evidence>
<keyword evidence="4" id="KW-1185">Reference proteome</keyword>
<feature type="repeat" description="PPR" evidence="2">
    <location>
        <begin position="217"/>
        <end position="251"/>
    </location>
</feature>